<sequence length="74" mass="8719">NIFTKIFQGQTRSMHSKVYPYRPTDPYQQSYFIPALTRMIILMLLLLLLKISTHRRAKTLRTLSNMAKLVAIHE</sequence>
<organism evidence="2">
    <name type="scientific">Nothobranchius rachovii</name>
    <name type="common">bluefin notho</name>
    <dbReference type="NCBI Taxonomy" id="451742"/>
    <lineage>
        <taxon>Eukaryota</taxon>
        <taxon>Metazoa</taxon>
        <taxon>Chordata</taxon>
        <taxon>Craniata</taxon>
        <taxon>Vertebrata</taxon>
        <taxon>Euteleostomi</taxon>
        <taxon>Actinopterygii</taxon>
        <taxon>Neopterygii</taxon>
        <taxon>Teleostei</taxon>
        <taxon>Neoteleostei</taxon>
        <taxon>Acanthomorphata</taxon>
        <taxon>Ovalentaria</taxon>
        <taxon>Atherinomorphae</taxon>
        <taxon>Cyprinodontiformes</taxon>
        <taxon>Nothobranchiidae</taxon>
        <taxon>Nothobranchius</taxon>
    </lineage>
</organism>
<dbReference type="AlphaFoldDB" id="A0A1A8N8G6"/>
<feature type="non-terminal residue" evidence="2">
    <location>
        <position position="74"/>
    </location>
</feature>
<evidence type="ECO:0000313" key="2">
    <source>
        <dbReference type="EMBL" id="SBR65124.1"/>
    </source>
</evidence>
<name>A0A1A8N8G6_9TELE</name>
<accession>A0A1A8N8G6</accession>
<proteinExistence type="predicted"/>
<feature type="transmembrane region" description="Helical" evidence="1">
    <location>
        <begin position="31"/>
        <end position="51"/>
    </location>
</feature>
<reference evidence="2" key="2">
    <citation type="submission" date="2016-06" db="EMBL/GenBank/DDBJ databases">
        <title>The genome of a short-lived fish provides insights into sex chromosome evolution and the genetic control of aging.</title>
        <authorList>
            <person name="Reichwald K."/>
            <person name="Felder M."/>
            <person name="Petzold A."/>
            <person name="Koch P."/>
            <person name="Groth M."/>
            <person name="Platzer M."/>
        </authorList>
    </citation>
    <scope>NUCLEOTIDE SEQUENCE</scope>
    <source>
        <tissue evidence="2">Brain</tissue>
    </source>
</reference>
<feature type="non-terminal residue" evidence="2">
    <location>
        <position position="1"/>
    </location>
</feature>
<reference evidence="2" key="1">
    <citation type="submission" date="2016-05" db="EMBL/GenBank/DDBJ databases">
        <authorList>
            <person name="Lavstsen T."/>
            <person name="Jespersen J.S."/>
        </authorList>
    </citation>
    <scope>NUCLEOTIDE SEQUENCE</scope>
    <source>
        <tissue evidence="2">Brain</tissue>
    </source>
</reference>
<evidence type="ECO:0000256" key="1">
    <source>
        <dbReference type="SAM" id="Phobius"/>
    </source>
</evidence>
<keyword evidence="1" id="KW-0812">Transmembrane</keyword>
<keyword evidence="1" id="KW-1133">Transmembrane helix</keyword>
<dbReference type="EMBL" id="HAEH01000557">
    <property type="protein sequence ID" value="SBR65124.1"/>
    <property type="molecule type" value="Transcribed_RNA"/>
</dbReference>
<protein>
    <submittedName>
        <fullName evidence="2">Uncharacterized protein</fullName>
    </submittedName>
</protein>
<keyword evidence="1" id="KW-0472">Membrane</keyword>
<gene>
    <name evidence="2" type="primary">Nfu_g_1_016149</name>
</gene>